<dbReference type="Gene3D" id="3.80.10.10">
    <property type="entry name" value="Ribonuclease Inhibitor"/>
    <property type="match status" value="1"/>
</dbReference>
<dbReference type="RefSeq" id="WP_420820078.1">
    <property type="nucleotide sequence ID" value="NZ_FOIR01000006.1"/>
</dbReference>
<dbReference type="EMBL" id="FOIR01000006">
    <property type="protein sequence ID" value="SEW44460.1"/>
    <property type="molecule type" value="Genomic_DNA"/>
</dbReference>
<name>A0A1I0RUI5_9BACT</name>
<evidence type="ECO:0000313" key="1">
    <source>
        <dbReference type="EMBL" id="SEW44460.1"/>
    </source>
</evidence>
<gene>
    <name evidence="1" type="ORF">SAMN05216290_4086</name>
</gene>
<feature type="non-terminal residue" evidence="1">
    <location>
        <position position="1"/>
    </location>
</feature>
<evidence type="ECO:0000313" key="2">
    <source>
        <dbReference type="Proteomes" id="UP000199437"/>
    </source>
</evidence>
<sequence length="118" mass="12724">DEHLEYISRRVKKVDRLEMNETYVTDTGLEALTKMERIKELQLKSLEGVTDAAIPVLSQIKGLELLHLGGTSVTVNGAKGLSAAANLNRLILSRGNATDAEIEALKAALPNCDVAVNP</sequence>
<proteinExistence type="predicted"/>
<protein>
    <submittedName>
        <fullName evidence="1">Uncharacterized protein</fullName>
    </submittedName>
</protein>
<organism evidence="1 2">
    <name type="scientific">Roseivirga pacifica</name>
    <dbReference type="NCBI Taxonomy" id="1267423"/>
    <lineage>
        <taxon>Bacteria</taxon>
        <taxon>Pseudomonadati</taxon>
        <taxon>Bacteroidota</taxon>
        <taxon>Cytophagia</taxon>
        <taxon>Cytophagales</taxon>
        <taxon>Roseivirgaceae</taxon>
        <taxon>Roseivirga</taxon>
    </lineage>
</organism>
<dbReference type="SUPFAM" id="SSF52047">
    <property type="entry name" value="RNI-like"/>
    <property type="match status" value="1"/>
</dbReference>
<accession>A0A1I0RUI5</accession>
<dbReference type="AlphaFoldDB" id="A0A1I0RUI5"/>
<dbReference type="GeneID" id="99988749"/>
<dbReference type="InterPro" id="IPR032675">
    <property type="entry name" value="LRR_dom_sf"/>
</dbReference>
<reference evidence="2" key="1">
    <citation type="submission" date="2016-10" db="EMBL/GenBank/DDBJ databases">
        <authorList>
            <person name="Varghese N."/>
            <person name="Submissions S."/>
        </authorList>
    </citation>
    <scope>NUCLEOTIDE SEQUENCE [LARGE SCALE GENOMIC DNA]</scope>
    <source>
        <strain evidence="2">CGMCC 1.12402</strain>
    </source>
</reference>
<keyword evidence="2" id="KW-1185">Reference proteome</keyword>
<dbReference type="Proteomes" id="UP000199437">
    <property type="component" value="Unassembled WGS sequence"/>
</dbReference>